<reference evidence="2" key="1">
    <citation type="submission" date="2022-12" db="EMBL/GenBank/DDBJ databases">
        <title>Paraconexibacter alkalitolerans sp. nov. and Baekduia alba sp. nov., isolated from soil and emended description of the genera Paraconexibacter (Chun et al., 2020) and Baekduia (An et al., 2020).</title>
        <authorList>
            <person name="Vieira S."/>
            <person name="Huber K.J."/>
            <person name="Geppert A."/>
            <person name="Wolf J."/>
            <person name="Neumann-Schaal M."/>
            <person name="Muesken M."/>
            <person name="Overmann J."/>
        </authorList>
    </citation>
    <scope>NUCLEOTIDE SEQUENCE</scope>
    <source>
        <strain evidence="2">AEG42_29</strain>
    </source>
</reference>
<keyword evidence="1" id="KW-0812">Transmembrane</keyword>
<dbReference type="EMBL" id="CP114014">
    <property type="protein sequence ID" value="XAY05876.1"/>
    <property type="molecule type" value="Genomic_DNA"/>
</dbReference>
<keyword evidence="1" id="KW-0472">Membrane</keyword>
<keyword evidence="1" id="KW-1133">Transmembrane helix</keyword>
<gene>
    <name evidence="2" type="ORF">DSM112329_02736</name>
</gene>
<dbReference type="AlphaFoldDB" id="A0AAU7AW56"/>
<dbReference type="RefSeq" id="WP_354702378.1">
    <property type="nucleotide sequence ID" value="NZ_CP114014.1"/>
</dbReference>
<accession>A0AAU7AW56</accession>
<feature type="transmembrane region" description="Helical" evidence="1">
    <location>
        <begin position="36"/>
        <end position="67"/>
    </location>
</feature>
<name>A0AAU7AW56_9ACTN</name>
<protein>
    <submittedName>
        <fullName evidence="2">Uncharacterized protein</fullName>
    </submittedName>
</protein>
<organism evidence="2">
    <name type="scientific">Paraconexibacter sp. AEG42_29</name>
    <dbReference type="NCBI Taxonomy" id="2997339"/>
    <lineage>
        <taxon>Bacteria</taxon>
        <taxon>Bacillati</taxon>
        <taxon>Actinomycetota</taxon>
        <taxon>Thermoleophilia</taxon>
        <taxon>Solirubrobacterales</taxon>
        <taxon>Paraconexibacteraceae</taxon>
        <taxon>Paraconexibacter</taxon>
    </lineage>
</organism>
<proteinExistence type="predicted"/>
<sequence>MAISFLLPLACLGLHVYQTQQHQALGDAVRTRTFWILPVALAVILLIGIALSPAITLLLCVAFMVGYPQIVRFVEDM</sequence>
<dbReference type="KEGG" id="parq:DSM112329_02736"/>
<evidence type="ECO:0000313" key="2">
    <source>
        <dbReference type="EMBL" id="XAY05876.1"/>
    </source>
</evidence>
<evidence type="ECO:0000256" key="1">
    <source>
        <dbReference type="SAM" id="Phobius"/>
    </source>
</evidence>